<dbReference type="Gene3D" id="2.60.200.20">
    <property type="match status" value="1"/>
</dbReference>
<dbReference type="AlphaFoldDB" id="A0AAP0MMZ4"/>
<dbReference type="CDD" id="cd09880">
    <property type="entry name" value="PIN_Smg5-6-like"/>
    <property type="match status" value="1"/>
</dbReference>
<feature type="compositionally biased region" description="Polar residues" evidence="1">
    <location>
        <begin position="460"/>
        <end position="469"/>
    </location>
</feature>
<dbReference type="CDD" id="cd22691">
    <property type="entry name" value="FHA_PS1-like"/>
    <property type="match status" value="1"/>
</dbReference>
<dbReference type="InterPro" id="IPR000253">
    <property type="entry name" value="FHA_dom"/>
</dbReference>
<organism evidence="3 4">
    <name type="scientific">Citrus x changshan-huyou</name>
    <dbReference type="NCBI Taxonomy" id="2935761"/>
    <lineage>
        <taxon>Eukaryota</taxon>
        <taxon>Viridiplantae</taxon>
        <taxon>Streptophyta</taxon>
        <taxon>Embryophyta</taxon>
        <taxon>Tracheophyta</taxon>
        <taxon>Spermatophyta</taxon>
        <taxon>Magnoliopsida</taxon>
        <taxon>eudicotyledons</taxon>
        <taxon>Gunneridae</taxon>
        <taxon>Pentapetalae</taxon>
        <taxon>rosids</taxon>
        <taxon>malvids</taxon>
        <taxon>Sapindales</taxon>
        <taxon>Rutaceae</taxon>
        <taxon>Aurantioideae</taxon>
        <taxon>Citrus</taxon>
    </lineage>
</organism>
<reference evidence="3 4" key="1">
    <citation type="submission" date="2024-05" db="EMBL/GenBank/DDBJ databases">
        <title>Haplotype-resolved chromosome-level genome assembly of Huyou (Citrus changshanensis).</title>
        <authorList>
            <person name="Miao C."/>
            <person name="Chen W."/>
            <person name="Wu Y."/>
            <person name="Wang L."/>
            <person name="Zhao S."/>
            <person name="Grierson D."/>
            <person name="Xu C."/>
            <person name="Chen K."/>
        </authorList>
    </citation>
    <scope>NUCLEOTIDE SEQUENCE [LARGE SCALE GENOMIC DNA]</scope>
    <source>
        <strain evidence="3">01-14</strain>
        <tissue evidence="3">Leaf</tissue>
    </source>
</reference>
<keyword evidence="4" id="KW-1185">Reference proteome</keyword>
<feature type="region of interest" description="Disordered" evidence="1">
    <location>
        <begin position="448"/>
        <end position="471"/>
    </location>
</feature>
<proteinExistence type="predicted"/>
<feature type="domain" description="FHA" evidence="2">
    <location>
        <begin position="49"/>
        <end position="100"/>
    </location>
</feature>
<accession>A0AAP0MMZ4</accession>
<evidence type="ECO:0000313" key="3">
    <source>
        <dbReference type="EMBL" id="KAK9216461.1"/>
    </source>
</evidence>
<dbReference type="PANTHER" id="PTHR22593">
    <property type="entry name" value="TRANSMEMBRANE PROTEIN 18"/>
    <property type="match status" value="1"/>
</dbReference>
<dbReference type="PROSITE" id="PS50006">
    <property type="entry name" value="FHA_DOMAIN"/>
    <property type="match status" value="1"/>
</dbReference>
<dbReference type="Pfam" id="PF00498">
    <property type="entry name" value="FHA"/>
    <property type="match status" value="1"/>
</dbReference>
<dbReference type="PANTHER" id="PTHR22593:SF8">
    <property type="entry name" value="FHA DOMAIN-CONTAINING PROTEIN PS1"/>
    <property type="match status" value="1"/>
</dbReference>
<dbReference type="Gene3D" id="3.40.50.1010">
    <property type="entry name" value="5'-nuclease"/>
    <property type="match status" value="1"/>
</dbReference>
<dbReference type="SUPFAM" id="SSF49879">
    <property type="entry name" value="SMAD/FHA domain"/>
    <property type="match status" value="1"/>
</dbReference>
<protein>
    <recommendedName>
        <fullName evidence="2">FHA domain-containing protein</fullName>
    </recommendedName>
</protein>
<sequence length="915" mass="102987">MADKKEEESKIPVFTVIKNGAILKNIFLINNPPSPPSVGNEETPDQEILIVGRHPDCHVMLTHPSISRFHLQIQSNPSSLKLSVIDLSSVHGTWVSEKKIEPGVPVEMDEGDTLKIGGSTRVYRLHWVPFSQAYDMNNPFVSPMDLEEVENQGLEERNEMRLQQDSLLIETEQIEGQGSMVEGEKKRNCQDEISAPIQDKSIHSLDFILDGICSLFSDETSELIPKREIPSSGIESVDLSLPVEDNFSVSEEQQLGKENQIPWHDSVKDYISEIENPDGLLRVSKDNPNVVVDLFASNSDARKGKILEKENQRPLQKENELKDNPEVWSLELREIPSEIISEQLSNENQTLQSLAVLKPFSEIGNKGNSSVDQDWKSVVNQKSACFDEHCHPAALVYDEAENQSASRRDHRRNEIPSFDSGVLEAESVNSSFPFGEVFSEITDNNKCQTPQSHFAPGISSLENSESSPVRSDKSAALNSIWSRRGKPASVLQIQTSRSRGKTKGDCKNADVDLANLDDLENRSISNILFSGSEEMEEEIFTPEKENLTPNTLVSKSLQRKGKREEIKQLKSCRKSSSKVIFSPNSQPAEDLTLTSDKENQTPKVHREQKLMRGFYSNQVKLEQERVLMKARAGERVPFQPLVNFPGKRRSEARSINSFSFSQTTEITNSSSVGEGRRGWTMVVDTSTLLDKESRKSLQLLQGLKGTQLVIPRMVTRELDCLKQRGNLFRRKSQVSSLLEWIEECMVKTKWWIHIQSSVEEGRPIAPTPPASPQSQFSIGSGRFHCGSPTLTEIVSPTSEDHILDCALLFRKMKNDRCLVLLSNDVTMKIKAMAEGLICETAQEFRESLVNPFSERFLWADSSPRGRTWSYLDDVVLREKYNRSSLKKPSKGGDGAKGLKLILLHNSHYAWINSVR</sequence>
<dbReference type="InterPro" id="IPR008984">
    <property type="entry name" value="SMAD_FHA_dom_sf"/>
</dbReference>
<dbReference type="Pfam" id="PF13638">
    <property type="entry name" value="PIN_4"/>
    <property type="match status" value="1"/>
</dbReference>
<dbReference type="Proteomes" id="UP001428341">
    <property type="component" value="Unassembled WGS sequence"/>
</dbReference>
<dbReference type="SMART" id="SM00240">
    <property type="entry name" value="FHA"/>
    <property type="match status" value="1"/>
</dbReference>
<name>A0AAP0MMZ4_9ROSI</name>
<evidence type="ECO:0000259" key="2">
    <source>
        <dbReference type="PROSITE" id="PS50006"/>
    </source>
</evidence>
<dbReference type="InterPro" id="IPR002716">
    <property type="entry name" value="PIN_dom"/>
</dbReference>
<comment type="caution">
    <text evidence="3">The sequence shown here is derived from an EMBL/GenBank/DDBJ whole genome shotgun (WGS) entry which is preliminary data.</text>
</comment>
<evidence type="ECO:0000256" key="1">
    <source>
        <dbReference type="SAM" id="MobiDB-lite"/>
    </source>
</evidence>
<gene>
    <name evidence="3" type="ORF">WN944_008470</name>
</gene>
<dbReference type="EMBL" id="JBCGBO010000003">
    <property type="protein sequence ID" value="KAK9216461.1"/>
    <property type="molecule type" value="Genomic_DNA"/>
</dbReference>
<evidence type="ECO:0000313" key="4">
    <source>
        <dbReference type="Proteomes" id="UP001428341"/>
    </source>
</evidence>
<dbReference type="GO" id="GO:0031965">
    <property type="term" value="C:nuclear membrane"/>
    <property type="evidence" value="ECO:0007669"/>
    <property type="project" value="TreeGrafter"/>
</dbReference>